<keyword evidence="6" id="KW-0788">Thiol protease</keyword>
<dbReference type="PANTHER" id="PTHR13367">
    <property type="entry name" value="UBIQUITIN THIOESTERASE"/>
    <property type="match status" value="1"/>
</dbReference>
<dbReference type="Pfam" id="PF12340">
    <property type="entry name" value="DUF3638"/>
    <property type="match status" value="1"/>
</dbReference>
<proteinExistence type="predicted"/>
<gene>
    <name evidence="8" type="ORF">GPM918_LOCUS36398</name>
    <name evidence="9" type="ORF">SRO942_LOCUS37131</name>
</gene>
<protein>
    <recommendedName>
        <fullName evidence="2">ubiquitinyl hydrolase 1</fullName>
        <ecNumber evidence="2">3.4.19.12</ecNumber>
    </recommendedName>
</protein>
<dbReference type="AlphaFoldDB" id="A0A815SPD5"/>
<dbReference type="GO" id="GO:0006508">
    <property type="term" value="P:proteolysis"/>
    <property type="evidence" value="ECO:0007669"/>
    <property type="project" value="UniProtKB-KW"/>
</dbReference>
<reference evidence="8" key="1">
    <citation type="submission" date="2021-02" db="EMBL/GenBank/DDBJ databases">
        <authorList>
            <person name="Nowell W R."/>
        </authorList>
    </citation>
    <scope>NUCLEOTIDE SEQUENCE</scope>
</reference>
<evidence type="ECO:0000256" key="6">
    <source>
        <dbReference type="ARBA" id="ARBA00022807"/>
    </source>
</evidence>
<evidence type="ECO:0000256" key="3">
    <source>
        <dbReference type="ARBA" id="ARBA00022670"/>
    </source>
</evidence>
<name>A0A815SPD5_9BILA</name>
<dbReference type="InterPro" id="IPR027417">
    <property type="entry name" value="P-loop_NTPase"/>
</dbReference>
<keyword evidence="10" id="KW-1185">Reference proteome</keyword>
<organism evidence="8 10">
    <name type="scientific">Didymodactylos carnosus</name>
    <dbReference type="NCBI Taxonomy" id="1234261"/>
    <lineage>
        <taxon>Eukaryota</taxon>
        <taxon>Metazoa</taxon>
        <taxon>Spiralia</taxon>
        <taxon>Gnathifera</taxon>
        <taxon>Rotifera</taxon>
        <taxon>Eurotatoria</taxon>
        <taxon>Bdelloidea</taxon>
        <taxon>Philodinida</taxon>
        <taxon>Philodinidae</taxon>
        <taxon>Didymodactylos</taxon>
    </lineage>
</organism>
<evidence type="ECO:0000256" key="1">
    <source>
        <dbReference type="ARBA" id="ARBA00000707"/>
    </source>
</evidence>
<dbReference type="InterPro" id="IPR051346">
    <property type="entry name" value="OTU_Deubiquitinase"/>
</dbReference>
<dbReference type="OrthoDB" id="10054352at2759"/>
<evidence type="ECO:0000313" key="8">
    <source>
        <dbReference type="EMBL" id="CAF1494260.1"/>
    </source>
</evidence>
<evidence type="ECO:0000256" key="2">
    <source>
        <dbReference type="ARBA" id="ARBA00012759"/>
    </source>
</evidence>
<keyword evidence="3" id="KW-0645">Protease</keyword>
<evidence type="ECO:0000313" key="10">
    <source>
        <dbReference type="Proteomes" id="UP000663829"/>
    </source>
</evidence>
<dbReference type="PANTHER" id="PTHR13367:SF33">
    <property type="entry name" value="P-LOOP CONTAINING NUCLEOSIDE TRIPHOSPHATE HYDROLASE PROTEIN"/>
    <property type="match status" value="1"/>
</dbReference>
<dbReference type="EMBL" id="CAJOBC010087457">
    <property type="protein sequence ID" value="CAF4356902.1"/>
    <property type="molecule type" value="Genomic_DNA"/>
</dbReference>
<dbReference type="GO" id="GO:0004843">
    <property type="term" value="F:cysteine-type deubiquitinase activity"/>
    <property type="evidence" value="ECO:0007669"/>
    <property type="project" value="UniProtKB-EC"/>
</dbReference>
<dbReference type="Proteomes" id="UP000663829">
    <property type="component" value="Unassembled WGS sequence"/>
</dbReference>
<evidence type="ECO:0000313" key="9">
    <source>
        <dbReference type="EMBL" id="CAF4356902.1"/>
    </source>
</evidence>
<dbReference type="SUPFAM" id="SSF52540">
    <property type="entry name" value="P-loop containing nucleoside triphosphate hydrolases"/>
    <property type="match status" value="1"/>
</dbReference>
<keyword evidence="4" id="KW-0833">Ubl conjugation pathway</keyword>
<keyword evidence="5" id="KW-0378">Hydrolase</keyword>
<dbReference type="InterPro" id="IPR022099">
    <property type="entry name" value="DUF3638"/>
</dbReference>
<evidence type="ECO:0000256" key="5">
    <source>
        <dbReference type="ARBA" id="ARBA00022801"/>
    </source>
</evidence>
<comment type="caution">
    <text evidence="8">The sequence shown here is derived from an EMBL/GenBank/DDBJ whole genome shotgun (WGS) entry which is preliminary data.</text>
</comment>
<dbReference type="Proteomes" id="UP000681722">
    <property type="component" value="Unassembled WGS sequence"/>
</dbReference>
<sequence>MLQNIITNLLMERSYNEKEYPAWLLFETENSLLIRDTQYDLLKTMLEDKENSIYQLNMGEGKTSVILVILNQMLADGKNISRINCLELLMGVMQELLRNKFRGLLQKKIYVMPFSREVVFDTGNVKKITEMLTECKNRKHVLLVTPEQRLCFQLKKQETFLEYLQSKDADDLFDWERHNDHHKYTHLANNKNPYILTEFQVVLRQALETLGYINSNNKILKYPSEGYNTFQEQVDHEISNISSQKEYHARPNVNATFVILWYNSRQLKTHLEQQIGLLYSIDEFKFFDILDESDEILRHGKELN</sequence>
<comment type="catalytic activity">
    <reaction evidence="1">
        <text>Thiol-dependent hydrolysis of ester, thioester, amide, peptide and isopeptide bonds formed by the C-terminal Gly of ubiquitin (a 76-residue protein attached to proteins as an intracellular targeting signal).</text>
        <dbReference type="EC" id="3.4.19.12"/>
    </reaction>
</comment>
<dbReference type="EC" id="3.4.19.12" evidence="2"/>
<dbReference type="EMBL" id="CAJNOQ010021961">
    <property type="protein sequence ID" value="CAF1494260.1"/>
    <property type="molecule type" value="Genomic_DNA"/>
</dbReference>
<feature type="domain" description="DUF3638" evidence="7">
    <location>
        <begin position="13"/>
        <end position="175"/>
    </location>
</feature>
<evidence type="ECO:0000259" key="7">
    <source>
        <dbReference type="Pfam" id="PF12340"/>
    </source>
</evidence>
<accession>A0A815SPD5</accession>
<evidence type="ECO:0000256" key="4">
    <source>
        <dbReference type="ARBA" id="ARBA00022786"/>
    </source>
</evidence>